<dbReference type="InterPro" id="IPR051164">
    <property type="entry name" value="NmrA-like_oxidored"/>
</dbReference>
<evidence type="ECO:0000313" key="6">
    <source>
        <dbReference type="Proteomes" id="UP000053599"/>
    </source>
</evidence>
<accession>A0A0D1VUT8</accession>
<dbReference type="OrthoDB" id="3358371at2759"/>
<evidence type="ECO:0000259" key="4">
    <source>
        <dbReference type="Pfam" id="PF05368"/>
    </source>
</evidence>
<dbReference type="Proteomes" id="UP000053599">
    <property type="component" value="Unassembled WGS sequence"/>
</dbReference>
<keyword evidence="2" id="KW-0521">NADP</keyword>
<evidence type="ECO:0000256" key="3">
    <source>
        <dbReference type="ARBA" id="ARBA00023002"/>
    </source>
</evidence>
<protein>
    <recommendedName>
        <fullName evidence="4">NmrA-like domain-containing protein</fullName>
    </recommendedName>
</protein>
<reference evidence="5 6" key="1">
    <citation type="submission" date="2015-01" db="EMBL/GenBank/DDBJ databases">
        <title>The Genome Sequence of Exophiala sideris CBS121828.</title>
        <authorList>
            <consortium name="The Broad Institute Genomics Platform"/>
            <person name="Cuomo C."/>
            <person name="de Hoog S."/>
            <person name="Gorbushina A."/>
            <person name="Stielow B."/>
            <person name="Teixiera M."/>
            <person name="Abouelleil A."/>
            <person name="Chapman S.B."/>
            <person name="Priest M."/>
            <person name="Young S.K."/>
            <person name="Wortman J."/>
            <person name="Nusbaum C."/>
            <person name="Birren B."/>
        </authorList>
    </citation>
    <scope>NUCLEOTIDE SEQUENCE [LARGE SCALE GENOMIC DNA]</scope>
    <source>
        <strain evidence="5 6">CBS 121828</strain>
    </source>
</reference>
<dbReference type="AlphaFoldDB" id="A0A0D1VUT8"/>
<dbReference type="HOGENOM" id="CLU_007383_8_1_1"/>
<dbReference type="GO" id="GO:0005634">
    <property type="term" value="C:nucleus"/>
    <property type="evidence" value="ECO:0007669"/>
    <property type="project" value="TreeGrafter"/>
</dbReference>
<keyword evidence="3" id="KW-0560">Oxidoreductase</keyword>
<dbReference type="STRING" id="1016849.A0A0D1VUT8"/>
<name>A0A0D1VUT8_9EURO</name>
<evidence type="ECO:0000313" key="5">
    <source>
        <dbReference type="EMBL" id="KIV79960.1"/>
    </source>
</evidence>
<dbReference type="InterPro" id="IPR008030">
    <property type="entry name" value="NmrA-like"/>
</dbReference>
<feature type="domain" description="NmrA-like" evidence="4">
    <location>
        <begin position="67"/>
        <end position="370"/>
    </location>
</feature>
<dbReference type="InterPro" id="IPR036291">
    <property type="entry name" value="NAD(P)-bd_dom_sf"/>
</dbReference>
<sequence length="379" mass="42357">MSVYTSCKRHASIVNTNVYKVQLYRSISGRHKTTSEQKRPSIHEYCNLQPQKLQSTTAFRHITKMTQKIITVFGATGNQGGSTAAAILNSPELSSKYKIRAITRDTSKPAAQKLASKGAELAKADLNDIASLKSAIAGSYGVFAVTNYWETMSKDIEFQQGKNIVDACKEEGVKHLVWSNLPNPTKMTNGEYSKIEHFESKAEVGDYAEKVKGDMIVSYVMPAFFMSNLTEWIQPDKETGVVTLTQPWNPTQTWIPMLDIQRDTGLYTAGLFEAGPKANGVFVHAVSEWMHPKDLTDQLAQLTGREVKFVERPGSVEAAANLGNKIAEELEQNMLLIRDYSYYGKGEEKKQAESDEFLLKGAKKTTWKAFCEGVKWQWA</sequence>
<dbReference type="SUPFAM" id="SSF51735">
    <property type="entry name" value="NAD(P)-binding Rossmann-fold domains"/>
    <property type="match status" value="1"/>
</dbReference>
<dbReference type="EMBL" id="KN846953">
    <property type="protein sequence ID" value="KIV79960.1"/>
    <property type="molecule type" value="Genomic_DNA"/>
</dbReference>
<dbReference type="GO" id="GO:0016491">
    <property type="term" value="F:oxidoreductase activity"/>
    <property type="evidence" value="ECO:0007669"/>
    <property type="project" value="UniProtKB-KW"/>
</dbReference>
<proteinExistence type="inferred from homology"/>
<dbReference type="Gene3D" id="3.90.25.10">
    <property type="entry name" value="UDP-galactose 4-epimerase, domain 1"/>
    <property type="match status" value="1"/>
</dbReference>
<dbReference type="PANTHER" id="PTHR42748:SF30">
    <property type="entry name" value="NMRA-LIKE DOMAIN-CONTAINING PROTEIN"/>
    <property type="match status" value="1"/>
</dbReference>
<dbReference type="Pfam" id="PF05368">
    <property type="entry name" value="NmrA"/>
    <property type="match status" value="1"/>
</dbReference>
<dbReference type="Gene3D" id="3.40.50.720">
    <property type="entry name" value="NAD(P)-binding Rossmann-like Domain"/>
    <property type="match status" value="1"/>
</dbReference>
<dbReference type="PANTHER" id="PTHR42748">
    <property type="entry name" value="NITROGEN METABOLITE REPRESSION PROTEIN NMRA FAMILY MEMBER"/>
    <property type="match status" value="1"/>
</dbReference>
<evidence type="ECO:0000256" key="2">
    <source>
        <dbReference type="ARBA" id="ARBA00022857"/>
    </source>
</evidence>
<dbReference type="CDD" id="cd05251">
    <property type="entry name" value="NmrA_like_SDR_a"/>
    <property type="match status" value="1"/>
</dbReference>
<organism evidence="5 6">
    <name type="scientific">Exophiala sideris</name>
    <dbReference type="NCBI Taxonomy" id="1016849"/>
    <lineage>
        <taxon>Eukaryota</taxon>
        <taxon>Fungi</taxon>
        <taxon>Dikarya</taxon>
        <taxon>Ascomycota</taxon>
        <taxon>Pezizomycotina</taxon>
        <taxon>Eurotiomycetes</taxon>
        <taxon>Chaetothyriomycetidae</taxon>
        <taxon>Chaetothyriales</taxon>
        <taxon>Herpotrichiellaceae</taxon>
        <taxon>Exophiala</taxon>
    </lineage>
</organism>
<evidence type="ECO:0000256" key="1">
    <source>
        <dbReference type="ARBA" id="ARBA00006328"/>
    </source>
</evidence>
<comment type="similarity">
    <text evidence="1">Belongs to the NmrA-type oxidoreductase family.</text>
</comment>
<gene>
    <name evidence="5" type="ORF">PV11_07498</name>
</gene>